<gene>
    <name evidence="2" type="ORF">GCM10008917_14100</name>
</gene>
<evidence type="ECO:0000313" key="2">
    <source>
        <dbReference type="EMBL" id="GAA0863674.1"/>
    </source>
</evidence>
<dbReference type="SUPFAM" id="SSF53448">
    <property type="entry name" value="Nucleotide-diphospho-sugar transferases"/>
    <property type="match status" value="1"/>
</dbReference>
<keyword evidence="3" id="KW-1185">Reference proteome</keyword>
<comment type="caution">
    <text evidence="2">The sequence shown here is derived from an EMBL/GenBank/DDBJ whole genome shotgun (WGS) entry which is preliminary data.</text>
</comment>
<dbReference type="Pfam" id="PF00483">
    <property type="entry name" value="NTP_transferase"/>
    <property type="match status" value="1"/>
</dbReference>
<dbReference type="RefSeq" id="WP_346044292.1">
    <property type="nucleotide sequence ID" value="NZ_BAAACP010000007.1"/>
</dbReference>
<protein>
    <submittedName>
        <fullName evidence="2">Nucleotidyltransferase</fullName>
    </submittedName>
</protein>
<dbReference type="InterPro" id="IPR005835">
    <property type="entry name" value="NTP_transferase_dom"/>
</dbReference>
<dbReference type="Proteomes" id="UP001400965">
    <property type="component" value="Unassembled WGS sequence"/>
</dbReference>
<proteinExistence type="predicted"/>
<evidence type="ECO:0000259" key="1">
    <source>
        <dbReference type="Pfam" id="PF00483"/>
    </source>
</evidence>
<sequence>MTRPTLVVMAAGMGSRYGGLKQIDSVGPHGEIIIDYSIYDAIKAGFSKVIFIIREEVEDVFREKIGKKIEKIIETEYVFQDINFGIPKDFNLPKERKKPWGTGHAIYCCKDVIKGPFVVINADDFYGQSTYKIIYDYLVNSKDDFEYLMAGFVLENTLTENGTVARGICEVDKYNNLLSITERTSIKQFENGIKYTEDDLNWVDIKKGSIVSMNIWGFKPTIFNELEKDFRLFLHNNKDNILKAEFYIPSVIDSMIKQKKANVKVLVSKEQWYGVTYKKDKENVCKSINNLMGDIYPDKLWEE</sequence>
<dbReference type="EMBL" id="BAAACP010000007">
    <property type="protein sequence ID" value="GAA0863674.1"/>
    <property type="molecule type" value="Genomic_DNA"/>
</dbReference>
<reference evidence="2 3" key="1">
    <citation type="journal article" date="2019" name="Int. J. Syst. Evol. Microbiol.">
        <title>The Global Catalogue of Microorganisms (GCM) 10K type strain sequencing project: providing services to taxonomists for standard genome sequencing and annotation.</title>
        <authorList>
            <consortium name="The Broad Institute Genomics Platform"/>
            <consortium name="The Broad Institute Genome Sequencing Center for Infectious Disease"/>
            <person name="Wu L."/>
            <person name="Ma J."/>
        </authorList>
    </citation>
    <scope>NUCLEOTIDE SEQUENCE [LARGE SCALE GENOMIC DNA]</scope>
    <source>
        <strain evidence="2 3">JCM 6486</strain>
    </source>
</reference>
<name>A0ABN1M365_9FIRM</name>
<dbReference type="InterPro" id="IPR029044">
    <property type="entry name" value="Nucleotide-diphossugar_trans"/>
</dbReference>
<feature type="domain" description="Nucleotidyl transferase" evidence="1">
    <location>
        <begin position="7"/>
        <end position="242"/>
    </location>
</feature>
<organism evidence="2 3">
    <name type="scientific">Paraclostridium tenue</name>
    <dbReference type="NCBI Taxonomy" id="1737"/>
    <lineage>
        <taxon>Bacteria</taxon>
        <taxon>Bacillati</taxon>
        <taxon>Bacillota</taxon>
        <taxon>Clostridia</taxon>
        <taxon>Peptostreptococcales</taxon>
        <taxon>Peptostreptococcaceae</taxon>
        <taxon>Paraclostridium</taxon>
    </lineage>
</organism>
<accession>A0ABN1M365</accession>
<evidence type="ECO:0000313" key="3">
    <source>
        <dbReference type="Proteomes" id="UP001400965"/>
    </source>
</evidence>
<dbReference type="Gene3D" id="3.90.550.10">
    <property type="entry name" value="Spore Coat Polysaccharide Biosynthesis Protein SpsA, Chain A"/>
    <property type="match status" value="1"/>
</dbReference>